<feature type="chain" id="PRO_5023060910" evidence="1">
    <location>
        <begin position="27"/>
        <end position="269"/>
    </location>
</feature>
<dbReference type="AlphaFoldDB" id="A0A5D6V748"/>
<dbReference type="InterPro" id="IPR035992">
    <property type="entry name" value="Ricin_B-like_lectins"/>
</dbReference>
<evidence type="ECO:0000313" key="4">
    <source>
        <dbReference type="Proteomes" id="UP000322791"/>
    </source>
</evidence>
<protein>
    <submittedName>
        <fullName evidence="3">T9SS type A sorting domain-containing protein</fullName>
    </submittedName>
</protein>
<dbReference type="CDD" id="cd00161">
    <property type="entry name" value="beta-trefoil_Ricin-like"/>
    <property type="match status" value="1"/>
</dbReference>
<dbReference type="PROSITE" id="PS50231">
    <property type="entry name" value="RICIN_B_LECTIN"/>
    <property type="match status" value="1"/>
</dbReference>
<dbReference type="SUPFAM" id="SSF50370">
    <property type="entry name" value="Ricin B-like lectins"/>
    <property type="match status" value="1"/>
</dbReference>
<dbReference type="Proteomes" id="UP000322791">
    <property type="component" value="Unassembled WGS sequence"/>
</dbReference>
<reference evidence="3 4" key="1">
    <citation type="submission" date="2019-08" db="EMBL/GenBank/DDBJ databases">
        <authorList>
            <person name="Seo M.-J."/>
        </authorList>
    </citation>
    <scope>NUCLEOTIDE SEQUENCE [LARGE SCALE GENOMIC DNA]</scope>
    <source>
        <strain evidence="3 4">KIGAM108</strain>
    </source>
</reference>
<evidence type="ECO:0000313" key="3">
    <source>
        <dbReference type="EMBL" id="TYZ10982.1"/>
    </source>
</evidence>
<evidence type="ECO:0000256" key="1">
    <source>
        <dbReference type="SAM" id="SignalP"/>
    </source>
</evidence>
<feature type="domain" description="Ricin B lectin" evidence="2">
    <location>
        <begin position="34"/>
        <end position="173"/>
    </location>
</feature>
<evidence type="ECO:0000259" key="2">
    <source>
        <dbReference type="SMART" id="SM00458"/>
    </source>
</evidence>
<accession>A0A5D6V748</accession>
<dbReference type="InterPro" id="IPR000772">
    <property type="entry name" value="Ricin_B_lectin"/>
</dbReference>
<dbReference type="NCBIfam" id="TIGR04183">
    <property type="entry name" value="Por_Secre_tail"/>
    <property type="match status" value="1"/>
</dbReference>
<keyword evidence="4" id="KW-1185">Reference proteome</keyword>
<keyword evidence="1" id="KW-0732">Signal</keyword>
<feature type="signal peptide" evidence="1">
    <location>
        <begin position="1"/>
        <end position="26"/>
    </location>
</feature>
<comment type="caution">
    <text evidence="3">The sequence shown here is derived from an EMBL/GenBank/DDBJ whole genome shotgun (WGS) entry which is preliminary data.</text>
</comment>
<dbReference type="Pfam" id="PF00652">
    <property type="entry name" value="Ricin_B_lectin"/>
    <property type="match status" value="1"/>
</dbReference>
<proteinExistence type="predicted"/>
<dbReference type="Gene3D" id="2.80.10.50">
    <property type="match status" value="1"/>
</dbReference>
<dbReference type="RefSeq" id="WP_149070467.1">
    <property type="nucleotide sequence ID" value="NZ_VTHL01000006.1"/>
</dbReference>
<name>A0A5D6V748_9BACT</name>
<dbReference type="SMART" id="SM00458">
    <property type="entry name" value="RICIN"/>
    <property type="match status" value="1"/>
</dbReference>
<organism evidence="3 4">
    <name type="scientific">Hymenobacter lutimineralis</name>
    <dbReference type="NCBI Taxonomy" id="2606448"/>
    <lineage>
        <taxon>Bacteria</taxon>
        <taxon>Pseudomonadati</taxon>
        <taxon>Bacteroidota</taxon>
        <taxon>Cytophagia</taxon>
        <taxon>Cytophagales</taxon>
        <taxon>Hymenobacteraceae</taxon>
        <taxon>Hymenobacter</taxon>
    </lineage>
</organism>
<dbReference type="InterPro" id="IPR026444">
    <property type="entry name" value="Secre_tail"/>
</dbReference>
<sequence>MKNTLRLPNLIAALLLVLLTAPALWAQTPGIVSGGVYKFTHKGVTPAVCLDVDNNLATPGTRIHQWLDNGNDAQRFVVTLQTDGSYKLMHLNTDQFVQPVGGATEHGTRIEQNNSTDADYQRWTLQDMGEGYYKVTLKGTNQCLEVAGNSPDPGADVQLWDDNGNDAQRWLIERMDATTGNKRAAGPAFSLTASPNPFSQQLRVEVQGLANGPARISLCDMLGRSVYSEAVELRRGPNTLPVRTSAPAGLYVLRVQQGASVQQLTLVQR</sequence>
<gene>
    <name evidence="3" type="ORF">FY528_07985</name>
</gene>
<dbReference type="EMBL" id="VTHL01000006">
    <property type="protein sequence ID" value="TYZ10982.1"/>
    <property type="molecule type" value="Genomic_DNA"/>
</dbReference>